<dbReference type="Pfam" id="PF00483">
    <property type="entry name" value="NTP_transferase"/>
    <property type="match status" value="1"/>
</dbReference>
<evidence type="ECO:0000313" key="2">
    <source>
        <dbReference type="EMBL" id="NMM40154.1"/>
    </source>
</evidence>
<dbReference type="InterPro" id="IPR029044">
    <property type="entry name" value="Nucleotide-diphossugar_trans"/>
</dbReference>
<dbReference type="InterPro" id="IPR050486">
    <property type="entry name" value="Mannose-1P_guanyltransferase"/>
</dbReference>
<dbReference type="GO" id="GO:0016740">
    <property type="term" value="F:transferase activity"/>
    <property type="evidence" value="ECO:0007669"/>
    <property type="project" value="UniProtKB-KW"/>
</dbReference>
<dbReference type="CDD" id="cd04181">
    <property type="entry name" value="NTP_transferase"/>
    <property type="match status" value="1"/>
</dbReference>
<gene>
    <name evidence="2" type="ORF">HHO47_04655</name>
</gene>
<reference evidence="2" key="1">
    <citation type="submission" date="2020-04" db="EMBL/GenBank/DDBJ databases">
        <title>Genome Sequencing for Pseudoaltermonas arctica.</title>
        <authorList>
            <person name="Elkins N.S."/>
        </authorList>
    </citation>
    <scope>NUCLEOTIDE SEQUENCE [LARGE SCALE GENOMIC DNA]</scope>
    <source>
        <strain evidence="2">NEC-BIFX-2020_0012</strain>
    </source>
</reference>
<dbReference type="EMBL" id="JABBMT010000005">
    <property type="protein sequence ID" value="NMM40154.1"/>
    <property type="molecule type" value="Genomic_DNA"/>
</dbReference>
<proteinExistence type="predicted"/>
<keyword evidence="3" id="KW-1185">Reference proteome</keyword>
<dbReference type="PANTHER" id="PTHR22572">
    <property type="entry name" value="SUGAR-1-PHOSPHATE GUANYL TRANSFERASE"/>
    <property type="match status" value="1"/>
</dbReference>
<feature type="domain" description="Nucleotidyl transferase" evidence="1">
    <location>
        <begin position="2"/>
        <end position="232"/>
    </location>
</feature>
<organism evidence="2 3">
    <name type="scientific">Pseudoalteromonas arctica</name>
    <dbReference type="NCBI Taxonomy" id="394751"/>
    <lineage>
        <taxon>Bacteria</taxon>
        <taxon>Pseudomonadati</taxon>
        <taxon>Pseudomonadota</taxon>
        <taxon>Gammaproteobacteria</taxon>
        <taxon>Alteromonadales</taxon>
        <taxon>Pseudoalteromonadaceae</taxon>
        <taxon>Pseudoalteromonas</taxon>
    </lineage>
</organism>
<dbReference type="SUPFAM" id="SSF53448">
    <property type="entry name" value="Nucleotide-diphospho-sugar transferases"/>
    <property type="match status" value="1"/>
</dbReference>
<dbReference type="Proteomes" id="UP000570493">
    <property type="component" value="Unassembled WGS sequence"/>
</dbReference>
<accession>A0A7Y0DRA8</accession>
<dbReference type="RefSeq" id="WP_169019237.1">
    <property type="nucleotide sequence ID" value="NZ_JABBMT010000005.1"/>
</dbReference>
<evidence type="ECO:0000313" key="3">
    <source>
        <dbReference type="Proteomes" id="UP000570493"/>
    </source>
</evidence>
<dbReference type="InterPro" id="IPR005835">
    <property type="entry name" value="NTP_transferase_dom"/>
</dbReference>
<dbReference type="AlphaFoldDB" id="A0A7Y0DRA8"/>
<evidence type="ECO:0000259" key="1">
    <source>
        <dbReference type="Pfam" id="PF00483"/>
    </source>
</evidence>
<sequence>MKAILLAAGLGTRLKPLTNTIPKCLVPINGKPLLAYWLEKLDKLGVSDILINVHYFAEQVEEFVSTSEYRNKITLVRETKLLGTGGTLISNKGFWRSSPTIVIHADNYCEDNLTRFLEVHNKRPKKCDATLLLFETQTPSQCGIVELDSSGVIHSFHEKVSNPPSNLASGALFLFSEGVYEKYFAHFKQKNFYEISLDMVPLLVGSLYSYKTPLRYIDIGTPEAYNKLQTELLAINKPA</sequence>
<name>A0A7Y0DRA8_9GAMM</name>
<comment type="caution">
    <text evidence="2">The sequence shown here is derived from an EMBL/GenBank/DDBJ whole genome shotgun (WGS) entry which is preliminary data.</text>
</comment>
<protein>
    <submittedName>
        <fullName evidence="2">Nucleotidyltransferase family protein</fullName>
    </submittedName>
</protein>
<dbReference type="Gene3D" id="3.90.550.10">
    <property type="entry name" value="Spore Coat Polysaccharide Biosynthesis Protein SpsA, Chain A"/>
    <property type="match status" value="1"/>
</dbReference>